<name>A0A4Q2TA46_9HYPH</name>
<dbReference type="Proteomes" id="UP000291088">
    <property type="component" value="Unassembled WGS sequence"/>
</dbReference>
<dbReference type="NCBIfam" id="NF002938">
    <property type="entry name" value="PRK03592.1"/>
    <property type="match status" value="1"/>
</dbReference>
<reference evidence="3 4" key="1">
    <citation type="submission" date="2019-01" db="EMBL/GenBank/DDBJ databases">
        <authorList>
            <person name="Deng T."/>
        </authorList>
    </citation>
    <scope>NUCLEOTIDE SEQUENCE [LARGE SCALE GENOMIC DNA]</scope>
    <source>
        <strain evidence="3 4">F8825</strain>
    </source>
</reference>
<dbReference type="GO" id="GO:0047372">
    <property type="term" value="F:monoacylglycerol lipase activity"/>
    <property type="evidence" value="ECO:0007669"/>
    <property type="project" value="TreeGrafter"/>
</dbReference>
<feature type="signal peptide" evidence="1">
    <location>
        <begin position="1"/>
        <end position="37"/>
    </location>
</feature>
<keyword evidence="3" id="KW-0378">Hydrolase</keyword>
<comment type="caution">
    <text evidence="3">The sequence shown here is derived from an EMBL/GenBank/DDBJ whole genome shotgun (WGS) entry which is preliminary data.</text>
</comment>
<dbReference type="AlphaFoldDB" id="A0A4Q2TA46"/>
<dbReference type="OrthoDB" id="9812774at2"/>
<dbReference type="Pfam" id="PF00561">
    <property type="entry name" value="Abhydrolase_1"/>
    <property type="match status" value="1"/>
</dbReference>
<dbReference type="EMBL" id="SDVB01000216">
    <property type="protein sequence ID" value="RYC14004.1"/>
    <property type="molecule type" value="Genomic_DNA"/>
</dbReference>
<keyword evidence="4" id="KW-1185">Reference proteome</keyword>
<keyword evidence="1" id="KW-0732">Signal</keyword>
<evidence type="ECO:0000259" key="2">
    <source>
        <dbReference type="Pfam" id="PF00561"/>
    </source>
</evidence>
<dbReference type="SUPFAM" id="SSF53474">
    <property type="entry name" value="alpha/beta-Hydrolases"/>
    <property type="match status" value="1"/>
</dbReference>
<feature type="chain" id="PRO_5020219514" evidence="1">
    <location>
        <begin position="38"/>
        <end position="340"/>
    </location>
</feature>
<dbReference type="InterPro" id="IPR029058">
    <property type="entry name" value="AB_hydrolase_fold"/>
</dbReference>
<feature type="domain" description="AB hydrolase-1" evidence="2">
    <location>
        <begin position="77"/>
        <end position="325"/>
    </location>
</feature>
<dbReference type="InterPro" id="IPR000073">
    <property type="entry name" value="AB_hydrolase_1"/>
</dbReference>
<accession>A0A4Q2TA46</accession>
<evidence type="ECO:0000313" key="4">
    <source>
        <dbReference type="Proteomes" id="UP000291088"/>
    </source>
</evidence>
<dbReference type="PANTHER" id="PTHR43798:SF33">
    <property type="entry name" value="HYDROLASE, PUTATIVE (AFU_ORTHOLOGUE AFUA_2G14860)-RELATED"/>
    <property type="match status" value="1"/>
</dbReference>
<dbReference type="Gene3D" id="3.40.50.1820">
    <property type="entry name" value="alpha/beta hydrolase"/>
    <property type="match status" value="1"/>
</dbReference>
<organism evidence="3 4">
    <name type="scientific">Ciceribacter ferrooxidans</name>
    <dbReference type="NCBI Taxonomy" id="2509717"/>
    <lineage>
        <taxon>Bacteria</taxon>
        <taxon>Pseudomonadati</taxon>
        <taxon>Pseudomonadota</taxon>
        <taxon>Alphaproteobacteria</taxon>
        <taxon>Hyphomicrobiales</taxon>
        <taxon>Rhizobiaceae</taxon>
        <taxon>Ciceribacter</taxon>
    </lineage>
</organism>
<dbReference type="PANTHER" id="PTHR43798">
    <property type="entry name" value="MONOACYLGLYCEROL LIPASE"/>
    <property type="match status" value="1"/>
</dbReference>
<dbReference type="InterPro" id="IPR050266">
    <property type="entry name" value="AB_hydrolase_sf"/>
</dbReference>
<dbReference type="GO" id="GO:0046464">
    <property type="term" value="P:acylglycerol catabolic process"/>
    <property type="evidence" value="ECO:0007669"/>
    <property type="project" value="TreeGrafter"/>
</dbReference>
<dbReference type="PRINTS" id="PR00111">
    <property type="entry name" value="ABHYDROLASE"/>
</dbReference>
<sequence length="340" mass="37625">MTGRDQRAGEEMFMLKTLAVAALVASSSLVASRPAAAQDVASKLPALPIAEELTIPRREIAVLGSTMSYLEQGKGEVVLFLHGNPSAAYLWRNVIPSVSLSHRAVAVDLIGMGHSGKPDIQYGFADHARYLDAFVEAMGLERITLVGHDWGAALAWDFARRHPDKVVRLAFMEGVLPPAFPQPSYEAMGKEMGGMFRAMRDPQEGRRMIMENNMFVEQILPMMINRSLGEKARREYGLPYRQIGDRLPTWAWPRDVPIGGEPASSVRLMNDIQSFMAKTRMPVLLAYADPGVLVPPQAVPFYTGLIRNLETAFVGQGLHFIQEDQPAAIGRALADWLRRN</sequence>
<dbReference type="GO" id="GO:0018786">
    <property type="term" value="F:haloalkane dehalogenase activity"/>
    <property type="evidence" value="ECO:0007669"/>
    <property type="project" value="UniProtKB-EC"/>
</dbReference>
<evidence type="ECO:0000313" key="3">
    <source>
        <dbReference type="EMBL" id="RYC14004.1"/>
    </source>
</evidence>
<dbReference type="PRINTS" id="PR00412">
    <property type="entry name" value="EPOXHYDRLASE"/>
</dbReference>
<dbReference type="InterPro" id="IPR000639">
    <property type="entry name" value="Epox_hydrolase-like"/>
</dbReference>
<evidence type="ECO:0000256" key="1">
    <source>
        <dbReference type="SAM" id="SignalP"/>
    </source>
</evidence>
<proteinExistence type="predicted"/>
<dbReference type="GO" id="GO:0016020">
    <property type="term" value="C:membrane"/>
    <property type="evidence" value="ECO:0007669"/>
    <property type="project" value="TreeGrafter"/>
</dbReference>
<gene>
    <name evidence="3" type="ORF">EUU22_10810</name>
</gene>
<protein>
    <submittedName>
        <fullName evidence="3">Haloalkane dehalogenase</fullName>
        <ecNumber evidence="3">3.8.1.5</ecNumber>
    </submittedName>
</protein>
<dbReference type="EC" id="3.8.1.5" evidence="3"/>